<feature type="region of interest" description="Disordered" evidence="1">
    <location>
        <begin position="636"/>
        <end position="684"/>
    </location>
</feature>
<dbReference type="Proteomes" id="UP000307440">
    <property type="component" value="Unassembled WGS sequence"/>
</dbReference>
<feature type="compositionally biased region" description="Polar residues" evidence="1">
    <location>
        <begin position="465"/>
        <end position="474"/>
    </location>
</feature>
<feature type="region of interest" description="Disordered" evidence="1">
    <location>
        <begin position="465"/>
        <end position="503"/>
    </location>
</feature>
<evidence type="ECO:0000313" key="2">
    <source>
        <dbReference type="EMBL" id="TFK27644.1"/>
    </source>
</evidence>
<sequence>MAISNQANSSLSLGGRANPYLIEDGDQSNETQLPFPHKTLYRNALPTDFPTAEAPTYQLRVPPIPFNYEEFEKLEAFLDNLTVGDPNVDLSDPDRLQAWGIYRSSADSNRRLCRSLLNDISNLLQRSQTLNTSGDHWDSFDEYFKLRFRIISIVVKIATRQASQETTDLTTDSTKALKSDMERVKRALPAKKREMLAMMKPNITPVPFWLTIPVPKIPKVKTSLKGTTEKISSPGSSVPSQQHQIQSRATAPNPSQRNASEANGQDATRYTGAFEAGTKQVVAQGSRQQDYSGGALSRGNTDTVYQAGPSAQHVVPNLGLQLGNNNSALQRQLDQFMSESNTNGLNATSNGKYQSTGSVLHGQGFHTGSSNHFEREPQSLVTQARPRPGQRDTRVHDTVRQPAIENYRLAQAPSTNVLKRSLHQHSLSDPSKELESQKRTKLTNSSFVDASGNIEVLGFTPKDQQSFVPNISNSKSHHRNGGIQQPYPVKRTSGNNSSSSSTQIRSLSAMNFATSNSLAPSAAPHYVPTPSSEFYFAPASSGSVDQFPRPGRYQSQQLASSSDMTTTQPEGTAMSTLDSPWPSLQTIARSMSDGAWNNPQGMKFPGTLDGAHMYDFECLQDFTNLPEEFWQKPVEPAPVGSYATPESSSDGSSASQAQKAQEVSQTQQSRQGSQGTTPEENGEEGLEAEDDYFDDLFYVQSPSPEPNTRVPDLMPKKGVEATTDSGDLETPSRAPSVPSVTPSAGNSKAISATTTGGSGLPTYADGSGSTSIGTRVPENTVSVGISVATPIGPIPGVKIYADGSIMFSDRAEELTDEQMHWLASKVAARFCALGQKSTLHWASMYNMAVATHSSMADMLFESLCGFDATRNPDLL</sequence>
<feature type="compositionally biased region" description="Polar residues" evidence="1">
    <location>
        <begin position="341"/>
        <end position="358"/>
    </location>
</feature>
<feature type="region of interest" description="Disordered" evidence="1">
    <location>
        <begin position="545"/>
        <end position="580"/>
    </location>
</feature>
<feature type="region of interest" description="Disordered" evidence="1">
    <location>
        <begin position="284"/>
        <end position="305"/>
    </location>
</feature>
<evidence type="ECO:0000313" key="3">
    <source>
        <dbReference type="Proteomes" id="UP000307440"/>
    </source>
</evidence>
<feature type="region of interest" description="Disordered" evidence="1">
    <location>
        <begin position="697"/>
        <end position="771"/>
    </location>
</feature>
<feature type="compositionally biased region" description="Polar residues" evidence="1">
    <location>
        <begin position="553"/>
        <end position="580"/>
    </location>
</feature>
<feature type="compositionally biased region" description="Polar residues" evidence="1">
    <location>
        <begin position="738"/>
        <end position="755"/>
    </location>
</feature>
<reference evidence="2 3" key="1">
    <citation type="journal article" date="2019" name="Nat. Ecol. Evol.">
        <title>Megaphylogeny resolves global patterns of mushroom evolution.</title>
        <authorList>
            <person name="Varga T."/>
            <person name="Krizsan K."/>
            <person name="Foldi C."/>
            <person name="Dima B."/>
            <person name="Sanchez-Garcia M."/>
            <person name="Sanchez-Ramirez S."/>
            <person name="Szollosi G.J."/>
            <person name="Szarkandi J.G."/>
            <person name="Papp V."/>
            <person name="Albert L."/>
            <person name="Andreopoulos W."/>
            <person name="Angelini C."/>
            <person name="Antonin V."/>
            <person name="Barry K.W."/>
            <person name="Bougher N.L."/>
            <person name="Buchanan P."/>
            <person name="Buyck B."/>
            <person name="Bense V."/>
            <person name="Catcheside P."/>
            <person name="Chovatia M."/>
            <person name="Cooper J."/>
            <person name="Damon W."/>
            <person name="Desjardin D."/>
            <person name="Finy P."/>
            <person name="Geml J."/>
            <person name="Haridas S."/>
            <person name="Hughes K."/>
            <person name="Justo A."/>
            <person name="Karasinski D."/>
            <person name="Kautmanova I."/>
            <person name="Kiss B."/>
            <person name="Kocsube S."/>
            <person name="Kotiranta H."/>
            <person name="LaButti K.M."/>
            <person name="Lechner B.E."/>
            <person name="Liimatainen K."/>
            <person name="Lipzen A."/>
            <person name="Lukacs Z."/>
            <person name="Mihaltcheva S."/>
            <person name="Morgado L.N."/>
            <person name="Niskanen T."/>
            <person name="Noordeloos M.E."/>
            <person name="Ohm R.A."/>
            <person name="Ortiz-Santana B."/>
            <person name="Ovrebo C."/>
            <person name="Racz N."/>
            <person name="Riley R."/>
            <person name="Savchenko A."/>
            <person name="Shiryaev A."/>
            <person name="Soop K."/>
            <person name="Spirin V."/>
            <person name="Szebenyi C."/>
            <person name="Tomsovsky M."/>
            <person name="Tulloss R.E."/>
            <person name="Uehling J."/>
            <person name="Grigoriev I.V."/>
            <person name="Vagvolgyi C."/>
            <person name="Papp T."/>
            <person name="Martin F.M."/>
            <person name="Miettinen O."/>
            <person name="Hibbett D.S."/>
            <person name="Nagy L.G."/>
        </authorList>
    </citation>
    <scope>NUCLEOTIDE SEQUENCE [LARGE SCALE GENOMIC DNA]</scope>
    <source>
        <strain evidence="2 3">CBS 121175</strain>
    </source>
</reference>
<accession>A0A5C3L3S2</accession>
<dbReference type="AlphaFoldDB" id="A0A5C3L3S2"/>
<feature type="region of interest" description="Disordered" evidence="1">
    <location>
        <begin position="341"/>
        <end position="401"/>
    </location>
</feature>
<evidence type="ECO:0000256" key="1">
    <source>
        <dbReference type="SAM" id="MobiDB-lite"/>
    </source>
</evidence>
<organism evidence="2 3">
    <name type="scientific">Coprinopsis marcescibilis</name>
    <name type="common">Agaric fungus</name>
    <name type="synonym">Psathyrella marcescibilis</name>
    <dbReference type="NCBI Taxonomy" id="230819"/>
    <lineage>
        <taxon>Eukaryota</taxon>
        <taxon>Fungi</taxon>
        <taxon>Dikarya</taxon>
        <taxon>Basidiomycota</taxon>
        <taxon>Agaricomycotina</taxon>
        <taxon>Agaricomycetes</taxon>
        <taxon>Agaricomycetidae</taxon>
        <taxon>Agaricales</taxon>
        <taxon>Agaricineae</taxon>
        <taxon>Psathyrellaceae</taxon>
        <taxon>Coprinopsis</taxon>
    </lineage>
</organism>
<feature type="compositionally biased region" description="Basic and acidic residues" evidence="1">
    <location>
        <begin position="389"/>
        <end position="399"/>
    </location>
</feature>
<protein>
    <submittedName>
        <fullName evidence="2">Uncharacterized protein</fullName>
    </submittedName>
</protein>
<feature type="compositionally biased region" description="Low complexity" evidence="1">
    <location>
        <begin position="491"/>
        <end position="503"/>
    </location>
</feature>
<proteinExistence type="predicted"/>
<feature type="compositionally biased region" description="Low complexity" evidence="1">
    <location>
        <begin position="647"/>
        <end position="679"/>
    </location>
</feature>
<name>A0A5C3L3S2_COPMA</name>
<dbReference type="EMBL" id="ML210162">
    <property type="protein sequence ID" value="TFK27644.1"/>
    <property type="molecule type" value="Genomic_DNA"/>
</dbReference>
<gene>
    <name evidence="2" type="ORF">FA15DRAFT_692304</name>
</gene>
<feature type="region of interest" description="Disordered" evidence="1">
    <location>
        <begin position="225"/>
        <end position="264"/>
    </location>
</feature>
<keyword evidence="3" id="KW-1185">Reference proteome</keyword>
<feature type="region of interest" description="Disordered" evidence="1">
    <location>
        <begin position="421"/>
        <end position="440"/>
    </location>
</feature>